<evidence type="ECO:0000313" key="3">
    <source>
        <dbReference type="EMBL" id="OCH89000.1"/>
    </source>
</evidence>
<feature type="domain" description="GmrSD restriction endonucleases N-terminal" evidence="2">
    <location>
        <begin position="50"/>
        <end position="255"/>
    </location>
</feature>
<feature type="compositionally biased region" description="Acidic residues" evidence="1">
    <location>
        <begin position="1"/>
        <end position="19"/>
    </location>
</feature>
<gene>
    <name evidence="3" type="ORF">OBBRIDRAFT_836129</name>
</gene>
<keyword evidence="4" id="KW-1185">Reference proteome</keyword>
<dbReference type="PANTHER" id="PTHR39639">
    <property type="entry name" value="CHROMOSOME 16, WHOLE GENOME SHOTGUN SEQUENCE"/>
    <property type="match status" value="1"/>
</dbReference>
<dbReference type="PANTHER" id="PTHR39639:SF1">
    <property type="entry name" value="DUF262 DOMAIN-CONTAINING PROTEIN"/>
    <property type="match status" value="1"/>
</dbReference>
<dbReference type="OrthoDB" id="5419821at2759"/>
<dbReference type="Proteomes" id="UP000250043">
    <property type="component" value="Unassembled WGS sequence"/>
</dbReference>
<feature type="region of interest" description="Disordered" evidence="1">
    <location>
        <begin position="1"/>
        <end position="24"/>
    </location>
</feature>
<evidence type="ECO:0000256" key="1">
    <source>
        <dbReference type="SAM" id="MobiDB-lite"/>
    </source>
</evidence>
<sequence>MSQSDDDKDLDELQSDSELNDNGFNISERLDPPLACLYSTQQLHTLIHEGVIDLNPPYQRDVVWTEPKQIKLLDSIYRNFYVPPVVFAVFKDEDGEEVRKCVDGKQRLTSIQKFFDGQVRKTTFLVHLAAPACSTLLGMAQFDWRSAETVVHSSLQRNAPRALMCNCLMDAFGHALVEHPFIPYKDARTKKSYWYTLPENQKGTRLEVPEYWKRDFASKQITCVEYRNLSPSYERDIFQRVQLGMPLTAAEKLQAIASPWAEWISDLDARYVNSENGLTEIIDVDMKRGRDFQCLAQMVYCCDSYPEHVMPTPQKMEGWLLRSDPPSEVFQKAIQDVLAEFWHIAHTPQLNDAFTQIGKRVAPIEVVFIGVLLYVMRGESHRTRADEIFNMRRYVRTKFTDVRARQDVVKVLWGFIERMVSQYEQGGPPSPRRKSTNHRGGGSQKRRRAKEEDEFSDEYQPTGYSQTSKRGKVKGSR</sequence>
<organism evidence="3 4">
    <name type="scientific">Obba rivulosa</name>
    <dbReference type="NCBI Taxonomy" id="1052685"/>
    <lineage>
        <taxon>Eukaryota</taxon>
        <taxon>Fungi</taxon>
        <taxon>Dikarya</taxon>
        <taxon>Basidiomycota</taxon>
        <taxon>Agaricomycotina</taxon>
        <taxon>Agaricomycetes</taxon>
        <taxon>Polyporales</taxon>
        <taxon>Gelatoporiaceae</taxon>
        <taxon>Obba</taxon>
    </lineage>
</organism>
<dbReference type="Pfam" id="PF03235">
    <property type="entry name" value="GmrSD_N"/>
    <property type="match status" value="1"/>
</dbReference>
<name>A0A8E2AVC1_9APHY</name>
<protein>
    <recommendedName>
        <fullName evidence="2">GmrSD restriction endonucleases N-terminal domain-containing protein</fullName>
    </recommendedName>
</protein>
<accession>A0A8E2AVC1</accession>
<proteinExistence type="predicted"/>
<reference evidence="3 4" key="1">
    <citation type="submission" date="2016-07" db="EMBL/GenBank/DDBJ databases">
        <title>Draft genome of the white-rot fungus Obba rivulosa 3A-2.</title>
        <authorList>
            <consortium name="DOE Joint Genome Institute"/>
            <person name="Miettinen O."/>
            <person name="Riley R."/>
            <person name="Acob R."/>
            <person name="Barry K."/>
            <person name="Cullen D."/>
            <person name="De Vries R."/>
            <person name="Hainaut M."/>
            <person name="Hatakka A."/>
            <person name="Henrissat B."/>
            <person name="Hilden K."/>
            <person name="Kuo R."/>
            <person name="Labutti K."/>
            <person name="Lipzen A."/>
            <person name="Makela M.R."/>
            <person name="Sandor L."/>
            <person name="Spatafora J.W."/>
            <person name="Grigoriev I.V."/>
            <person name="Hibbett D.S."/>
        </authorList>
    </citation>
    <scope>NUCLEOTIDE SEQUENCE [LARGE SCALE GENOMIC DNA]</scope>
    <source>
        <strain evidence="3 4">3A-2</strain>
    </source>
</reference>
<evidence type="ECO:0000259" key="2">
    <source>
        <dbReference type="Pfam" id="PF03235"/>
    </source>
</evidence>
<dbReference type="InterPro" id="IPR004919">
    <property type="entry name" value="GmrSD_N"/>
</dbReference>
<feature type="region of interest" description="Disordered" evidence="1">
    <location>
        <begin position="423"/>
        <end position="477"/>
    </location>
</feature>
<dbReference type="EMBL" id="KV722437">
    <property type="protein sequence ID" value="OCH89000.1"/>
    <property type="molecule type" value="Genomic_DNA"/>
</dbReference>
<dbReference type="AlphaFoldDB" id="A0A8E2AVC1"/>
<evidence type="ECO:0000313" key="4">
    <source>
        <dbReference type="Proteomes" id="UP000250043"/>
    </source>
</evidence>